<protein>
    <submittedName>
        <fullName evidence="7">Energy-coupling factor transporter transmembrane protein EcfT</fullName>
    </submittedName>
</protein>
<name>A0A4D6HBF7_9EURY</name>
<evidence type="ECO:0000256" key="5">
    <source>
        <dbReference type="ARBA" id="ARBA00023136"/>
    </source>
</evidence>
<evidence type="ECO:0000313" key="8">
    <source>
        <dbReference type="Proteomes" id="UP000296706"/>
    </source>
</evidence>
<dbReference type="CDD" id="cd16914">
    <property type="entry name" value="EcfT"/>
    <property type="match status" value="1"/>
</dbReference>
<evidence type="ECO:0000313" key="7">
    <source>
        <dbReference type="EMBL" id="QCC51333.1"/>
    </source>
</evidence>
<keyword evidence="3 6" id="KW-0812">Transmembrane</keyword>
<keyword evidence="2" id="KW-1003">Cell membrane</keyword>
<dbReference type="OrthoDB" id="204634at2157"/>
<organism evidence="7 8">
    <name type="scientific">Halapricum salinum</name>
    <dbReference type="NCBI Taxonomy" id="1457250"/>
    <lineage>
        <taxon>Archaea</taxon>
        <taxon>Methanobacteriati</taxon>
        <taxon>Methanobacteriota</taxon>
        <taxon>Stenosarchaea group</taxon>
        <taxon>Halobacteria</taxon>
        <taxon>Halobacteriales</taxon>
        <taxon>Haloarculaceae</taxon>
        <taxon>Halapricum</taxon>
    </lineage>
</organism>
<gene>
    <name evidence="7" type="ORF">DV733_08785</name>
</gene>
<keyword evidence="8" id="KW-1185">Reference proteome</keyword>
<dbReference type="PANTHER" id="PTHR34857">
    <property type="entry name" value="SLL0384 PROTEIN"/>
    <property type="match status" value="1"/>
</dbReference>
<dbReference type="InterPro" id="IPR003339">
    <property type="entry name" value="ABC/ECF_trnsptr_transmembrane"/>
</dbReference>
<keyword evidence="5 6" id="KW-0472">Membrane</keyword>
<keyword evidence="4 6" id="KW-1133">Transmembrane helix</keyword>
<evidence type="ECO:0000256" key="2">
    <source>
        <dbReference type="ARBA" id="ARBA00022475"/>
    </source>
</evidence>
<feature type="transmembrane region" description="Helical" evidence="6">
    <location>
        <begin position="95"/>
        <end position="115"/>
    </location>
</feature>
<evidence type="ECO:0000256" key="6">
    <source>
        <dbReference type="SAM" id="Phobius"/>
    </source>
</evidence>
<dbReference type="GO" id="GO:0005886">
    <property type="term" value="C:plasma membrane"/>
    <property type="evidence" value="ECO:0007669"/>
    <property type="project" value="UniProtKB-ARBA"/>
</dbReference>
<sequence>MLTYQPGTTAVHRLDPRSKLLFQGGFAVAVFAHDSLAVLAGLTTIALAPLWVASLSPLRLLRGFRFILLLLVIAPPIAAVSFGPSWFVVDRALDSAVASYQVVVMLLVAGTYVYTTPVRETRAAIQRHVPGRAGQLLGVGVGLVFRLTPVLVADLGRIRDALDARGGESLSTVARVRRLALVGLRRAFDRASRLSLALRARCFAWNPTLPELSFSRLDVPVLVLSVALALSAFL</sequence>
<dbReference type="EMBL" id="CP031310">
    <property type="protein sequence ID" value="QCC51333.1"/>
    <property type="molecule type" value="Genomic_DNA"/>
</dbReference>
<comment type="subcellular location">
    <subcellularLocation>
        <location evidence="1">Membrane</location>
        <topology evidence="1">Multi-pass membrane protein</topology>
    </subcellularLocation>
</comment>
<dbReference type="GeneID" id="39847951"/>
<proteinExistence type="predicted"/>
<feature type="transmembrane region" description="Helical" evidence="6">
    <location>
        <begin position="64"/>
        <end position="89"/>
    </location>
</feature>
<evidence type="ECO:0000256" key="3">
    <source>
        <dbReference type="ARBA" id="ARBA00022692"/>
    </source>
</evidence>
<dbReference type="Pfam" id="PF02361">
    <property type="entry name" value="CbiQ"/>
    <property type="match status" value="1"/>
</dbReference>
<evidence type="ECO:0000256" key="4">
    <source>
        <dbReference type="ARBA" id="ARBA00022989"/>
    </source>
</evidence>
<dbReference type="RefSeq" id="WP_049995058.1">
    <property type="nucleotide sequence ID" value="NZ_CP031310.1"/>
</dbReference>
<dbReference type="KEGG" id="hsn:DV733_08785"/>
<feature type="transmembrane region" description="Helical" evidence="6">
    <location>
        <begin position="20"/>
        <end position="52"/>
    </location>
</feature>
<dbReference type="InterPro" id="IPR051611">
    <property type="entry name" value="ECF_transporter_component"/>
</dbReference>
<reference evidence="7 8" key="1">
    <citation type="journal article" date="2019" name="Nat. Commun.">
        <title>A new type of DNA phosphorothioation-based antiviral system in archaea.</title>
        <authorList>
            <person name="Xiong L."/>
            <person name="Liu S."/>
            <person name="Chen S."/>
            <person name="Xiao Y."/>
            <person name="Zhu B."/>
            <person name="Gao Y."/>
            <person name="Zhang Y."/>
            <person name="Chen B."/>
            <person name="Luo J."/>
            <person name="Deng Z."/>
            <person name="Chen X."/>
            <person name="Wang L."/>
            <person name="Chen S."/>
        </authorList>
    </citation>
    <scope>NUCLEOTIDE SEQUENCE [LARGE SCALE GENOMIC DNA]</scope>
    <source>
        <strain evidence="7 8">CBA1105</strain>
    </source>
</reference>
<accession>A0A4D6HBF7</accession>
<dbReference type="PANTHER" id="PTHR34857:SF2">
    <property type="entry name" value="SLL0384 PROTEIN"/>
    <property type="match status" value="1"/>
</dbReference>
<feature type="transmembrane region" description="Helical" evidence="6">
    <location>
        <begin position="136"/>
        <end position="153"/>
    </location>
</feature>
<evidence type="ECO:0000256" key="1">
    <source>
        <dbReference type="ARBA" id="ARBA00004141"/>
    </source>
</evidence>
<dbReference type="AlphaFoldDB" id="A0A4D6HBF7"/>
<dbReference type="STRING" id="1457250.GCA_000755225_01146"/>
<dbReference type="Proteomes" id="UP000296706">
    <property type="component" value="Chromosome"/>
</dbReference>